<dbReference type="PATRIC" id="fig|423471.3.peg.2185"/>
<dbReference type="AlphaFoldDB" id="G5J4A5"/>
<name>G5J4A5_CROWT</name>
<dbReference type="EMBL" id="AESD01000348">
    <property type="protein sequence ID" value="EHJ12977.1"/>
    <property type="molecule type" value="Genomic_DNA"/>
</dbReference>
<accession>G5J4A5</accession>
<dbReference type="Pfam" id="PF11103">
    <property type="entry name" value="DUF2887"/>
    <property type="match status" value="1"/>
</dbReference>
<protein>
    <recommendedName>
        <fullName evidence="3">DUF2887 domain-containing protein</fullName>
    </recommendedName>
</protein>
<proteinExistence type="predicted"/>
<organism evidence="1 2">
    <name type="scientific">Crocosphaera watsonii WH 0003</name>
    <dbReference type="NCBI Taxonomy" id="423471"/>
    <lineage>
        <taxon>Bacteria</taxon>
        <taxon>Bacillati</taxon>
        <taxon>Cyanobacteriota</taxon>
        <taxon>Cyanophyceae</taxon>
        <taxon>Oscillatoriophycideae</taxon>
        <taxon>Chroococcales</taxon>
        <taxon>Aphanothecaceae</taxon>
        <taxon>Crocosphaera</taxon>
    </lineage>
</organism>
<feature type="non-terminal residue" evidence="1">
    <location>
        <position position="1"/>
    </location>
</feature>
<evidence type="ECO:0000313" key="2">
    <source>
        <dbReference type="Proteomes" id="UP000003477"/>
    </source>
</evidence>
<dbReference type="Proteomes" id="UP000003477">
    <property type="component" value="Unassembled WGS sequence"/>
</dbReference>
<dbReference type="GeneID" id="88766021"/>
<dbReference type="InterPro" id="IPR022573">
    <property type="entry name" value="DUF2887"/>
</dbReference>
<reference evidence="1 2" key="1">
    <citation type="journal article" date="2011" name="Front. Microbiol.">
        <title>Two Strains of Crocosphaera watsonii with Highly Conserved Genomes are Distinguished by Strain-Specific Features.</title>
        <authorList>
            <person name="Bench S.R."/>
            <person name="Ilikchyan I.N."/>
            <person name="Tripp H.J."/>
            <person name="Zehr J.P."/>
        </authorList>
    </citation>
    <scope>NUCLEOTIDE SEQUENCE [LARGE SCALE GENOMIC DNA]</scope>
    <source>
        <strain evidence="1 2">WH 0003</strain>
    </source>
</reference>
<evidence type="ECO:0008006" key="3">
    <source>
        <dbReference type="Google" id="ProtNLM"/>
    </source>
</evidence>
<dbReference type="RefSeq" id="WP_007310574.1">
    <property type="nucleotide sequence ID" value="NZ_AESD01000348.1"/>
</dbReference>
<gene>
    <name evidence="1" type="ORF">CWATWH0003_2328t2</name>
</gene>
<comment type="caution">
    <text evidence="1">The sequence shown here is derived from an EMBL/GenBank/DDBJ whole genome shotgun (WGS) entry which is preliminary data.</text>
</comment>
<evidence type="ECO:0000313" key="1">
    <source>
        <dbReference type="EMBL" id="EHJ12977.1"/>
    </source>
</evidence>
<sequence>AKPIIQKVRQEMINQQQQRELLELLETILIYKLPKINRQELEAMFSLSDLKETKIYQEALEEGRQVSKIESIPRMIKLGLSLEIIATSLDLPLEIVQAEANKNQN</sequence>